<keyword evidence="2" id="KW-0444">Lipid biosynthesis</keyword>
<accession>A0A385SK72</accession>
<dbReference type="InterPro" id="IPR005218">
    <property type="entry name" value="Diacylglycerol/lipid_kinase"/>
</dbReference>
<dbReference type="InterPro" id="IPR001206">
    <property type="entry name" value="Diacylglycerol_kinase_cat_dom"/>
</dbReference>
<dbReference type="Pfam" id="PF19279">
    <property type="entry name" value="YegS_C"/>
    <property type="match status" value="1"/>
</dbReference>
<keyword evidence="5" id="KW-0547">Nucleotide-binding</keyword>
<protein>
    <submittedName>
        <fullName evidence="13">Diacylglycerol kinase family lipid kinase</fullName>
    </submittedName>
</protein>
<dbReference type="GO" id="GO:0005886">
    <property type="term" value="C:plasma membrane"/>
    <property type="evidence" value="ECO:0007669"/>
    <property type="project" value="TreeGrafter"/>
</dbReference>
<evidence type="ECO:0000313" key="13">
    <source>
        <dbReference type="EMBL" id="AYB30667.1"/>
    </source>
</evidence>
<dbReference type="PROSITE" id="PS50146">
    <property type="entry name" value="DAGK"/>
    <property type="match status" value="1"/>
</dbReference>
<evidence type="ECO:0000256" key="10">
    <source>
        <dbReference type="ARBA" id="ARBA00023209"/>
    </source>
</evidence>
<evidence type="ECO:0000256" key="5">
    <source>
        <dbReference type="ARBA" id="ARBA00022741"/>
    </source>
</evidence>
<keyword evidence="3" id="KW-0808">Transferase</keyword>
<keyword evidence="4" id="KW-0479">Metal-binding</keyword>
<evidence type="ECO:0000313" key="14">
    <source>
        <dbReference type="Proteomes" id="UP000266183"/>
    </source>
</evidence>
<keyword evidence="6 13" id="KW-0418">Kinase</keyword>
<dbReference type="InterPro" id="IPR016064">
    <property type="entry name" value="NAD/diacylglycerol_kinase_sf"/>
</dbReference>
<dbReference type="InterPro" id="IPR045540">
    <property type="entry name" value="YegS/DAGK_C"/>
</dbReference>
<sequence>MQVKVAVVLNGISLEKDNFYRNYFPAISIVCPPQIFETRSANDAVALASKAVDKRFDIIFAAGGDGTLNQVVNGVLQGREDASNLPAIGVIPIGIGNDFARGMEIKNEPAELTQLIKNFKPTFIDAGIVRFTTKEGKEEQQYFVNIAELGMGPEVVRKVLASDRIFGLAMSYFQAIVATFFTHSAVEVKLVADQWQWQGKLRTLAIANSKYLGHGLCIAPHAIPDDGIFEAVVYGKVSLFDFLRHSSTLKQGKKVEHPEVTYRQVRRIAMTSTTECPIEADGELLGWLPASVEMLPRKLKFLI</sequence>
<reference evidence="14" key="1">
    <citation type="submission" date="2018-09" db="EMBL/GenBank/DDBJ databases">
        <title>Chryseolinea sp. KIS68-18 isolated from soil.</title>
        <authorList>
            <person name="Weon H.-Y."/>
            <person name="Kwon S.-W."/>
            <person name="Lee S.A."/>
        </authorList>
    </citation>
    <scope>NUCLEOTIDE SEQUENCE [LARGE SCALE GENOMIC DNA]</scope>
    <source>
        <strain evidence="14">KIS68-18</strain>
    </source>
</reference>
<keyword evidence="7" id="KW-0067">ATP-binding</keyword>
<evidence type="ECO:0000256" key="4">
    <source>
        <dbReference type="ARBA" id="ARBA00022723"/>
    </source>
</evidence>
<dbReference type="InterPro" id="IPR017438">
    <property type="entry name" value="ATP-NAD_kinase_N"/>
</dbReference>
<dbReference type="GO" id="GO:0046872">
    <property type="term" value="F:metal ion binding"/>
    <property type="evidence" value="ECO:0007669"/>
    <property type="project" value="UniProtKB-KW"/>
</dbReference>
<dbReference type="SUPFAM" id="SSF111331">
    <property type="entry name" value="NAD kinase/diacylglycerol kinase-like"/>
    <property type="match status" value="1"/>
</dbReference>
<evidence type="ECO:0000256" key="3">
    <source>
        <dbReference type="ARBA" id="ARBA00022679"/>
    </source>
</evidence>
<dbReference type="PANTHER" id="PTHR12358">
    <property type="entry name" value="SPHINGOSINE KINASE"/>
    <property type="match status" value="1"/>
</dbReference>
<feature type="domain" description="DAGKc" evidence="12">
    <location>
        <begin position="38"/>
        <end position="133"/>
    </location>
</feature>
<keyword evidence="11" id="KW-1208">Phospholipid metabolism</keyword>
<dbReference type="SMART" id="SM00046">
    <property type="entry name" value="DAGKc"/>
    <property type="match status" value="1"/>
</dbReference>
<dbReference type="GO" id="GO:0008654">
    <property type="term" value="P:phospholipid biosynthetic process"/>
    <property type="evidence" value="ECO:0007669"/>
    <property type="project" value="UniProtKB-KW"/>
</dbReference>
<dbReference type="GO" id="GO:0005524">
    <property type="term" value="F:ATP binding"/>
    <property type="evidence" value="ECO:0007669"/>
    <property type="project" value="UniProtKB-KW"/>
</dbReference>
<dbReference type="Gene3D" id="2.60.200.40">
    <property type="match status" value="1"/>
</dbReference>
<keyword evidence="9" id="KW-0443">Lipid metabolism</keyword>
<dbReference type="PANTHER" id="PTHR12358:SF106">
    <property type="entry name" value="LIPID KINASE YEGS"/>
    <property type="match status" value="1"/>
</dbReference>
<dbReference type="Gene3D" id="3.40.50.10330">
    <property type="entry name" value="Probable inorganic polyphosphate/atp-NAD kinase, domain 1"/>
    <property type="match status" value="1"/>
</dbReference>
<dbReference type="InterPro" id="IPR050187">
    <property type="entry name" value="Lipid_Phosphate_FormReg"/>
</dbReference>
<evidence type="ECO:0000256" key="9">
    <source>
        <dbReference type="ARBA" id="ARBA00023098"/>
    </source>
</evidence>
<dbReference type="NCBIfam" id="TIGR00147">
    <property type="entry name" value="YegS/Rv2252/BmrU family lipid kinase"/>
    <property type="match status" value="1"/>
</dbReference>
<organism evidence="13 14">
    <name type="scientific">Chryseolinea soli</name>
    <dbReference type="NCBI Taxonomy" id="2321403"/>
    <lineage>
        <taxon>Bacteria</taxon>
        <taxon>Pseudomonadati</taxon>
        <taxon>Bacteroidota</taxon>
        <taxon>Cytophagia</taxon>
        <taxon>Cytophagales</taxon>
        <taxon>Fulvivirgaceae</taxon>
        <taxon>Chryseolinea</taxon>
    </lineage>
</organism>
<dbReference type="AlphaFoldDB" id="A0A385SK72"/>
<dbReference type="GO" id="GO:0016301">
    <property type="term" value="F:kinase activity"/>
    <property type="evidence" value="ECO:0007669"/>
    <property type="project" value="UniProtKB-KW"/>
</dbReference>
<dbReference type="Pfam" id="PF00781">
    <property type="entry name" value="DAGK_cat"/>
    <property type="match status" value="1"/>
</dbReference>
<evidence type="ECO:0000256" key="7">
    <source>
        <dbReference type="ARBA" id="ARBA00022840"/>
    </source>
</evidence>
<evidence type="ECO:0000259" key="12">
    <source>
        <dbReference type="PROSITE" id="PS50146"/>
    </source>
</evidence>
<keyword evidence="14" id="KW-1185">Reference proteome</keyword>
<dbReference type="EMBL" id="CP032382">
    <property type="protein sequence ID" value="AYB30667.1"/>
    <property type="molecule type" value="Genomic_DNA"/>
</dbReference>
<gene>
    <name evidence="13" type="ORF">D4L85_08790</name>
</gene>
<evidence type="ECO:0000256" key="11">
    <source>
        <dbReference type="ARBA" id="ARBA00023264"/>
    </source>
</evidence>
<dbReference type="KEGG" id="chk:D4L85_08790"/>
<evidence type="ECO:0000256" key="6">
    <source>
        <dbReference type="ARBA" id="ARBA00022777"/>
    </source>
</evidence>
<keyword evidence="10" id="KW-0594">Phospholipid biosynthesis</keyword>
<evidence type="ECO:0000256" key="1">
    <source>
        <dbReference type="ARBA" id="ARBA00001946"/>
    </source>
</evidence>
<name>A0A385SK72_9BACT</name>
<evidence type="ECO:0000256" key="2">
    <source>
        <dbReference type="ARBA" id="ARBA00022516"/>
    </source>
</evidence>
<comment type="cofactor">
    <cofactor evidence="1">
        <name>Mg(2+)</name>
        <dbReference type="ChEBI" id="CHEBI:18420"/>
    </cofactor>
</comment>
<proteinExistence type="predicted"/>
<keyword evidence="8" id="KW-0460">Magnesium</keyword>
<dbReference type="Proteomes" id="UP000266183">
    <property type="component" value="Chromosome"/>
</dbReference>
<evidence type="ECO:0000256" key="8">
    <source>
        <dbReference type="ARBA" id="ARBA00022842"/>
    </source>
</evidence>